<evidence type="ECO:0000259" key="9">
    <source>
        <dbReference type="Pfam" id="PF02503"/>
    </source>
</evidence>
<evidence type="ECO:0000259" key="12">
    <source>
        <dbReference type="Pfam" id="PF17941"/>
    </source>
</evidence>
<dbReference type="InterPro" id="IPR036830">
    <property type="entry name" value="PP_kinase_middle_dom_sf"/>
</dbReference>
<dbReference type="GO" id="GO:0009358">
    <property type="term" value="C:polyphosphate kinase complex"/>
    <property type="evidence" value="ECO:0007669"/>
    <property type="project" value="InterPro"/>
</dbReference>
<feature type="domain" description="Polyphosphate kinase middle" evidence="9">
    <location>
        <begin position="126"/>
        <end position="301"/>
    </location>
</feature>
<reference evidence="14 16" key="2">
    <citation type="journal article" date="2019" name="Nat. Med.">
        <title>A library of human gut bacterial isolates paired with longitudinal multiomics data enables mechanistic microbiome research.</title>
        <authorList>
            <person name="Poyet M."/>
            <person name="Groussin M."/>
            <person name="Gibbons S.M."/>
            <person name="Avila-Pacheco J."/>
            <person name="Jiang X."/>
            <person name="Kearney S.M."/>
            <person name="Perrotta A.R."/>
            <person name="Berdy B."/>
            <person name="Zhao S."/>
            <person name="Lieberman T.D."/>
            <person name="Swanson P.K."/>
            <person name="Smith M."/>
            <person name="Roesemann S."/>
            <person name="Alexander J.E."/>
            <person name="Rich S.A."/>
            <person name="Livny J."/>
            <person name="Vlamakis H."/>
            <person name="Clish C."/>
            <person name="Bullock K."/>
            <person name="Deik A."/>
            <person name="Scott J."/>
            <person name="Pierce K.A."/>
            <person name="Xavier R.J."/>
            <person name="Alm E.J."/>
        </authorList>
    </citation>
    <scope>NUCLEOTIDE SEQUENCE [LARGE SCALE GENOMIC DNA]</scope>
    <source>
        <strain evidence="14 16">BIOML-A4</strain>
    </source>
</reference>
<evidence type="ECO:0000256" key="4">
    <source>
        <dbReference type="ARBA" id="ARBA00022777"/>
    </source>
</evidence>
<dbReference type="NCBIfam" id="NF003917">
    <property type="entry name" value="PRK05443.1-1"/>
    <property type="match status" value="1"/>
</dbReference>
<evidence type="ECO:0000256" key="5">
    <source>
        <dbReference type="ARBA" id="ARBA00022840"/>
    </source>
</evidence>
<reference evidence="13" key="1">
    <citation type="submission" date="2015-02" db="EMBL/GenBank/DDBJ databases">
        <title>A novel member of the family Ruminococcaceae isolated from human feces.</title>
        <authorList>
            <person name="Shkoporov A.N."/>
            <person name="Chaplin A.V."/>
            <person name="Motuzova O.V."/>
            <person name="Kafarskaia L.I."/>
            <person name="Khokhlova E.V."/>
            <person name="Efimov B.A."/>
        </authorList>
    </citation>
    <scope>NUCLEOTIDE SEQUENCE [LARGE SCALE GENOMIC DNA]</scope>
    <source>
        <strain evidence="13">585-1</strain>
    </source>
</reference>
<dbReference type="SUPFAM" id="SSF56024">
    <property type="entry name" value="Phospholipase D/nuclease"/>
    <property type="match status" value="2"/>
</dbReference>
<feature type="binding site" evidence="6">
    <location>
        <position position="376"/>
    </location>
    <ligand>
        <name>Mg(2+)</name>
        <dbReference type="ChEBI" id="CHEBI:18420"/>
    </ligand>
</feature>
<keyword evidence="15" id="KW-1185">Reference proteome</keyword>
<protein>
    <recommendedName>
        <fullName evidence="6 7">Polyphosphate kinase</fullName>
        <ecNumber evidence="6 7">2.7.4.1</ecNumber>
    </recommendedName>
    <alternativeName>
        <fullName evidence="6">ATP-polyphosphate phosphotransferase</fullName>
    </alternativeName>
    <alternativeName>
        <fullName evidence="6">Polyphosphoric acid kinase</fullName>
    </alternativeName>
</protein>
<evidence type="ECO:0000313" key="15">
    <source>
        <dbReference type="Proteomes" id="UP000032483"/>
    </source>
</evidence>
<evidence type="ECO:0000256" key="6">
    <source>
        <dbReference type="HAMAP-Rule" id="MF_00347"/>
    </source>
</evidence>
<dbReference type="Pfam" id="PF17941">
    <property type="entry name" value="PP_kinase_C_1"/>
    <property type="match status" value="1"/>
</dbReference>
<keyword evidence="6" id="KW-0479">Metal-binding</keyword>
<dbReference type="EC" id="2.7.4.1" evidence="6 7"/>
<dbReference type="GO" id="GO:0005524">
    <property type="term" value="F:ATP binding"/>
    <property type="evidence" value="ECO:0007669"/>
    <property type="project" value="UniProtKB-KW"/>
</dbReference>
<dbReference type="SUPFAM" id="SSF143724">
    <property type="entry name" value="PHP14-like"/>
    <property type="match status" value="1"/>
</dbReference>
<feature type="domain" description="Polyphosphate kinase C-terminal" evidence="12">
    <location>
        <begin position="334"/>
        <end position="493"/>
    </location>
</feature>
<evidence type="ECO:0000259" key="11">
    <source>
        <dbReference type="Pfam" id="PF13090"/>
    </source>
</evidence>
<sequence>MEQPHTREIFINRELSWLEFNRRVLDLAKDKTVPVGEQLKFAAIYASNLDEFFMVRVGSLYDRTLVGGDEKENKTGMTPAQQLDAIMPKVAELQQHCDKIVAKLYENVGVLGYRRVDFAHLSKEAEHFWRKYFMQEIFPVLSPQIIDRRHPFPFLRNNEVYVGTILKGKGDAQSSFGLVPISTQFQRIIFVPSGGSVAFALVEEMVEHFAGLIFGKNTVQSRCIFRVTRNADITVDEGMFDHDVDYREIMSDLLKKRRKLAAVRLQTTPRAPAEIVGFLREKLMLPAKQVFEQTTPLDMSIGFKISARIAQDGHTELFYPVKRPMLPPPDFNLARVVETQDVLLSYPYQSIRPFIRMLNEAAQDPDVLSIKMTLYRVAHESKIIEALISAAENGKEVVAIVELRARFDEQNNIDFSKQLEEAGCTVIYGFEAYKIHSKLTLITKKKGNQLHYIAQIGTGNYNEKTSEQYTDLSFITTDLGIGSELATVFNNLAIERLTEHAGNLLVAPLCFKSVLMQEMDAEIEAKRMGKDARIILKCNSISDKDIIEKISEASCAGVSVQMIVRGICCIKAGVPGLTENVTVRSIVGRYLEHERVYAFGCGQDTRVYIASGDFLTRNTERRVEVGVRIQDRRIAGELLQMLDLQLRDNVNAREMQPDGTYPKVKPAPDASRVDSQLGMYDMLAGTWPAMPAPRPAGEPVRRAPTARRHAAALQQPQRRPAAPRPQTLLGRLRNLLGR</sequence>
<comment type="catalytic activity">
    <reaction evidence="6 7">
        <text>[phosphate](n) + ATP = [phosphate](n+1) + ADP</text>
        <dbReference type="Rhea" id="RHEA:19573"/>
        <dbReference type="Rhea" id="RHEA-COMP:9859"/>
        <dbReference type="Rhea" id="RHEA-COMP:14280"/>
        <dbReference type="ChEBI" id="CHEBI:16838"/>
        <dbReference type="ChEBI" id="CHEBI:30616"/>
        <dbReference type="ChEBI" id="CHEBI:456216"/>
        <dbReference type="EC" id="2.7.4.1"/>
    </reaction>
</comment>
<comment type="function">
    <text evidence="6 7">Catalyzes the reversible transfer of the terminal phosphate of ATP to form a long-chain polyphosphate (polyP).</text>
</comment>
<dbReference type="EMBL" id="WMZU01000001">
    <property type="protein sequence ID" value="MTS25831.1"/>
    <property type="molecule type" value="Genomic_DNA"/>
</dbReference>
<feature type="binding site" evidence="6">
    <location>
        <position position="593"/>
    </location>
    <ligand>
        <name>ATP</name>
        <dbReference type="ChEBI" id="CHEBI:30616"/>
    </ligand>
</feature>
<dbReference type="InterPro" id="IPR041108">
    <property type="entry name" value="PP_kinase_C_1"/>
</dbReference>
<dbReference type="Pfam" id="PF13089">
    <property type="entry name" value="PP_kinase_N"/>
    <property type="match status" value="1"/>
</dbReference>
<dbReference type="EMBL" id="JXXK01000001">
    <property type="protein sequence ID" value="KJF41602.1"/>
    <property type="molecule type" value="Genomic_DNA"/>
</dbReference>
<keyword evidence="3 6" id="KW-0547">Nucleotide-binding</keyword>
<dbReference type="PANTHER" id="PTHR30218:SF0">
    <property type="entry name" value="POLYPHOSPHATE KINASE"/>
    <property type="match status" value="1"/>
</dbReference>
<dbReference type="Gene3D" id="1.20.58.310">
    <property type="entry name" value="Polyphosphate kinase N-terminal domain"/>
    <property type="match status" value="1"/>
</dbReference>
<dbReference type="Pfam" id="PF13090">
    <property type="entry name" value="PP_kinase_C"/>
    <property type="match status" value="1"/>
</dbReference>
<dbReference type="GO" id="GO:0046872">
    <property type="term" value="F:metal ion binding"/>
    <property type="evidence" value="ECO:0007669"/>
    <property type="project" value="UniProtKB-KW"/>
</dbReference>
<dbReference type="InterPro" id="IPR025198">
    <property type="entry name" value="PPK_N_dom"/>
</dbReference>
<dbReference type="Gene3D" id="3.30.870.10">
    <property type="entry name" value="Endonuclease Chain A"/>
    <property type="match status" value="2"/>
</dbReference>
<feature type="active site" description="Phosphohistidine intermediate" evidence="6">
    <location>
        <position position="436"/>
    </location>
</feature>
<comment type="caution">
    <text evidence="13">The sequence shown here is derived from an EMBL/GenBank/DDBJ whole genome shotgun (WGS) entry which is preliminary data.</text>
</comment>
<evidence type="ECO:0000256" key="8">
    <source>
        <dbReference type="SAM" id="MobiDB-lite"/>
    </source>
</evidence>
<evidence type="ECO:0000259" key="10">
    <source>
        <dbReference type="Pfam" id="PF13089"/>
    </source>
</evidence>
<keyword evidence="6" id="KW-0460">Magnesium</keyword>
<feature type="binding site" evidence="6">
    <location>
        <position position="565"/>
    </location>
    <ligand>
        <name>ATP</name>
        <dbReference type="ChEBI" id="CHEBI:30616"/>
    </ligand>
</feature>
<feature type="binding site" evidence="6">
    <location>
        <position position="406"/>
    </location>
    <ligand>
        <name>Mg(2+)</name>
        <dbReference type="ChEBI" id="CHEBI:18420"/>
    </ligand>
</feature>
<dbReference type="PANTHER" id="PTHR30218">
    <property type="entry name" value="POLYPHOSPHATE KINASE"/>
    <property type="match status" value="1"/>
</dbReference>
<comment type="PTM">
    <text evidence="6 7">An intermediate of this reaction is the autophosphorylated ppk in which a phosphate is covalently linked to a histidine residue through a N-P bond.</text>
</comment>
<dbReference type="PATRIC" id="fig|1550024.3.peg.380"/>
<dbReference type="PIRSF" id="PIRSF015589">
    <property type="entry name" value="PP_kinase"/>
    <property type="match status" value="1"/>
</dbReference>
<dbReference type="NCBIfam" id="NF003921">
    <property type="entry name" value="PRK05443.2-2"/>
    <property type="match status" value="1"/>
</dbReference>
<feature type="binding site" evidence="6">
    <location>
        <position position="469"/>
    </location>
    <ligand>
        <name>ATP</name>
        <dbReference type="ChEBI" id="CHEBI:30616"/>
    </ligand>
</feature>
<feature type="compositionally biased region" description="Low complexity" evidence="8">
    <location>
        <begin position="711"/>
        <end position="726"/>
    </location>
</feature>
<organism evidence="13 15">
    <name type="scientific">Ruthenibacterium lactatiformans</name>
    <dbReference type="NCBI Taxonomy" id="1550024"/>
    <lineage>
        <taxon>Bacteria</taxon>
        <taxon>Bacillati</taxon>
        <taxon>Bacillota</taxon>
        <taxon>Clostridia</taxon>
        <taxon>Eubacteriales</taxon>
        <taxon>Oscillospiraceae</taxon>
        <taxon>Ruthenibacterium</taxon>
    </lineage>
</organism>
<evidence type="ECO:0000313" key="13">
    <source>
        <dbReference type="EMBL" id="KJF41602.1"/>
    </source>
</evidence>
<evidence type="ECO:0000256" key="7">
    <source>
        <dbReference type="RuleBase" id="RU003800"/>
    </source>
</evidence>
<dbReference type="Gene3D" id="3.30.1840.10">
    <property type="entry name" value="Polyphosphate kinase middle domain"/>
    <property type="match status" value="1"/>
</dbReference>
<dbReference type="InterPro" id="IPR025200">
    <property type="entry name" value="PPK_C_dom2"/>
</dbReference>
<dbReference type="HAMAP" id="MF_00347">
    <property type="entry name" value="Polyphosphate_kinase"/>
    <property type="match status" value="1"/>
</dbReference>
<accession>A0A0D8J3W5</accession>
<feature type="binding site" evidence="6">
    <location>
        <position position="48"/>
    </location>
    <ligand>
        <name>ATP</name>
        <dbReference type="ChEBI" id="CHEBI:30616"/>
    </ligand>
</feature>
<feature type="region of interest" description="Disordered" evidence="8">
    <location>
        <begin position="690"/>
        <end position="726"/>
    </location>
</feature>
<evidence type="ECO:0000256" key="3">
    <source>
        <dbReference type="ARBA" id="ARBA00022741"/>
    </source>
</evidence>
<gene>
    <name evidence="14" type="primary">ppk1</name>
    <name evidence="6" type="synonym">ppk</name>
    <name evidence="14" type="ORF">GMD59_00820</name>
    <name evidence="13" type="ORF">TQ39_01735</name>
</gene>
<evidence type="ECO:0000256" key="1">
    <source>
        <dbReference type="ARBA" id="ARBA00022553"/>
    </source>
</evidence>
<dbReference type="GeneID" id="42855357"/>
<feature type="domain" description="Polyphosphate kinase N-terminal" evidence="10">
    <location>
        <begin position="10"/>
        <end position="104"/>
    </location>
</feature>
<comment type="similarity">
    <text evidence="6 7">Belongs to the polyphosphate kinase 1 (PPK1) family.</text>
</comment>
<dbReference type="GO" id="GO:0008976">
    <property type="term" value="F:polyphosphate kinase activity"/>
    <property type="evidence" value="ECO:0007669"/>
    <property type="project" value="UniProtKB-UniRule"/>
</dbReference>
<dbReference type="AlphaFoldDB" id="A0A0D8J3W5"/>
<dbReference type="InterPro" id="IPR003414">
    <property type="entry name" value="PP_kinase"/>
</dbReference>
<dbReference type="NCBIfam" id="TIGR03705">
    <property type="entry name" value="poly_P_kin"/>
    <property type="match status" value="1"/>
</dbReference>
<dbReference type="Proteomes" id="UP000032483">
    <property type="component" value="Unassembled WGS sequence"/>
</dbReference>
<evidence type="ECO:0000256" key="2">
    <source>
        <dbReference type="ARBA" id="ARBA00022679"/>
    </source>
</evidence>
<dbReference type="InterPro" id="IPR024953">
    <property type="entry name" value="PP_kinase_middle"/>
</dbReference>
<dbReference type="GO" id="GO:0006799">
    <property type="term" value="P:polyphosphate biosynthetic process"/>
    <property type="evidence" value="ECO:0007669"/>
    <property type="project" value="UniProtKB-UniRule"/>
</dbReference>
<evidence type="ECO:0000313" key="16">
    <source>
        <dbReference type="Proteomes" id="UP000472755"/>
    </source>
</evidence>
<dbReference type="RefSeq" id="WP_050004373.1">
    <property type="nucleotide sequence ID" value="NZ_CAOJUJ010000049.1"/>
</dbReference>
<dbReference type="InterPro" id="IPR036832">
    <property type="entry name" value="PPK_N_dom_sf"/>
</dbReference>
<dbReference type="SUPFAM" id="SSF140356">
    <property type="entry name" value="PPK N-terminal domain-like"/>
    <property type="match status" value="1"/>
</dbReference>
<evidence type="ECO:0000313" key="14">
    <source>
        <dbReference type="EMBL" id="MTS25831.1"/>
    </source>
</evidence>
<name>A0A0D8J3W5_9FIRM</name>
<dbReference type="Proteomes" id="UP000472755">
    <property type="component" value="Unassembled WGS sequence"/>
</dbReference>
<feature type="domain" description="Polyphosphate kinase C-terminal" evidence="11">
    <location>
        <begin position="504"/>
        <end position="676"/>
    </location>
</feature>
<proteinExistence type="inferred from homology"/>
<keyword evidence="4 6" id="KW-0418">Kinase</keyword>
<keyword evidence="1 6" id="KW-0597">Phosphoprotein</keyword>
<dbReference type="Pfam" id="PF02503">
    <property type="entry name" value="PP_kinase"/>
    <property type="match status" value="1"/>
</dbReference>
<comment type="cofactor">
    <cofactor evidence="6">
        <name>Mg(2+)</name>
        <dbReference type="ChEBI" id="CHEBI:18420"/>
    </cofactor>
</comment>
<keyword evidence="5 6" id="KW-0067">ATP-binding</keyword>
<keyword evidence="2 6" id="KW-0808">Transferase</keyword>